<organism evidence="1 2">
    <name type="scientific">Edwardsiella ictaluri (strain 93-146)</name>
    <dbReference type="NCBI Taxonomy" id="634503"/>
    <lineage>
        <taxon>Bacteria</taxon>
        <taxon>Pseudomonadati</taxon>
        <taxon>Pseudomonadota</taxon>
        <taxon>Gammaproteobacteria</taxon>
        <taxon>Enterobacterales</taxon>
        <taxon>Hafniaceae</taxon>
        <taxon>Edwardsiella</taxon>
    </lineage>
</organism>
<proteinExistence type="predicted"/>
<dbReference type="EMBL" id="CP001600">
    <property type="protein sequence ID" value="ACR67378.1"/>
    <property type="molecule type" value="Genomic_DNA"/>
</dbReference>
<dbReference type="KEGG" id="eic:NT01EI_0123"/>
<dbReference type="HOGENOM" id="CLU_3288703_0_0_6"/>
<dbReference type="Proteomes" id="UP000001485">
    <property type="component" value="Chromosome"/>
</dbReference>
<sequence>MASVFALPVMRRGYRHMARWIDRAAVMLLTAARSAPDPEP</sequence>
<reference evidence="2" key="1">
    <citation type="submission" date="2009-03" db="EMBL/GenBank/DDBJ databases">
        <title>Complete genome sequence of Edwardsiella ictaluri 93-146.</title>
        <authorList>
            <person name="Williams M.L."/>
            <person name="Gillaspy A.F."/>
            <person name="Dyer D.W."/>
            <person name="Thune R.L."/>
            <person name="Waldbieser G.C."/>
            <person name="Schuster S.C."/>
            <person name="Gipson J."/>
            <person name="Zaitshik J."/>
            <person name="Landry C."/>
            <person name="Lawrence M.L."/>
        </authorList>
    </citation>
    <scope>NUCLEOTIDE SEQUENCE [LARGE SCALE GENOMIC DNA]</scope>
    <source>
        <strain evidence="2">93-146</strain>
    </source>
</reference>
<evidence type="ECO:0000313" key="2">
    <source>
        <dbReference type="Proteomes" id="UP000001485"/>
    </source>
</evidence>
<accession>C5BC87</accession>
<protein>
    <submittedName>
        <fullName evidence="1">Uncharacterized protein</fullName>
    </submittedName>
</protein>
<dbReference type="AlphaFoldDB" id="C5BC87"/>
<reference evidence="1 2" key="2">
    <citation type="journal article" date="2012" name="J. Bacteriol.">
        <title>Genome Sequence of Edwardsiella ictaluri 93-146, a Strain Associated with a Natural Channel Catfish Outbreak of Enteric Septicemia of Catfish.</title>
        <authorList>
            <person name="Williams M.L."/>
            <person name="Gillaspy A.F."/>
            <person name="Dyer D.W."/>
            <person name="Thune R.L."/>
            <person name="Waldbieser G.C."/>
            <person name="Schuster S.C."/>
            <person name="Gipson J."/>
            <person name="Zaitshik J."/>
            <person name="Landry C."/>
            <person name="Banes M.M."/>
            <person name="Lawrence M.L."/>
        </authorList>
    </citation>
    <scope>NUCLEOTIDE SEQUENCE [LARGE SCALE GENOMIC DNA]</scope>
    <source>
        <strain evidence="1 2">93-146</strain>
    </source>
</reference>
<evidence type="ECO:0000313" key="1">
    <source>
        <dbReference type="EMBL" id="ACR67378.1"/>
    </source>
</evidence>
<name>C5BC87_EDWI9</name>
<gene>
    <name evidence="1" type="ordered locus">NT01EI_0123</name>
</gene>